<accession>K1XYU8</accession>
<comment type="caution">
    <text evidence="1">The sequence shown here is derived from an EMBL/GenBank/DDBJ whole genome shotgun (WGS) entry which is preliminary data.</text>
</comment>
<dbReference type="EMBL" id="AMFJ01034149">
    <property type="protein sequence ID" value="EKD30121.1"/>
    <property type="molecule type" value="Genomic_DNA"/>
</dbReference>
<feature type="non-terminal residue" evidence="1">
    <location>
        <position position="35"/>
    </location>
</feature>
<proteinExistence type="predicted"/>
<name>K1XYU8_9BACT</name>
<dbReference type="AlphaFoldDB" id="K1XYU8"/>
<protein>
    <submittedName>
        <fullName evidence="1">Uncharacterized protein</fullName>
    </submittedName>
</protein>
<gene>
    <name evidence="1" type="ORF">ACD_78C00149G0001</name>
</gene>
<evidence type="ECO:0000313" key="1">
    <source>
        <dbReference type="EMBL" id="EKD30121.1"/>
    </source>
</evidence>
<sequence length="35" mass="4282">MIIKRWENAKVFYQSHRLIFEHVYLRGRSVRSGGF</sequence>
<organism evidence="1">
    <name type="scientific">uncultured bacterium</name>
    <name type="common">gcode 4</name>
    <dbReference type="NCBI Taxonomy" id="1234023"/>
    <lineage>
        <taxon>Bacteria</taxon>
        <taxon>environmental samples</taxon>
    </lineage>
</organism>
<reference evidence="1" key="1">
    <citation type="journal article" date="2012" name="Science">
        <title>Fermentation, hydrogen, and sulfur metabolism in multiple uncultivated bacterial phyla.</title>
        <authorList>
            <person name="Wrighton K.C."/>
            <person name="Thomas B.C."/>
            <person name="Sharon I."/>
            <person name="Miller C.S."/>
            <person name="Castelle C.J."/>
            <person name="VerBerkmoes N.C."/>
            <person name="Wilkins M.J."/>
            <person name="Hettich R.L."/>
            <person name="Lipton M.S."/>
            <person name="Williams K.H."/>
            <person name="Long P.E."/>
            <person name="Banfield J.F."/>
        </authorList>
    </citation>
    <scope>NUCLEOTIDE SEQUENCE [LARGE SCALE GENOMIC DNA]</scope>
</reference>